<accession>A0A4V3AUS0</accession>
<sequence length="167" mass="18838">MLTENNKLTISPYDKGAMKQSRFQATFLLVVTALMLLVCLATLVAPLTQFGLANKEVAVRLLGSILTIHIFFVFWELRFASTNSLIEIECLNEIFLVRLSGGTVLKVDGSYLLATPFKKLRGRNLPAFGENALYVFLKVSETSIVVQQNWLENIHQFVLDMQKLNLK</sequence>
<dbReference type="RefSeq" id="WP_133328077.1">
    <property type="nucleotide sequence ID" value="NZ_SMYL01000004.1"/>
</dbReference>
<name>A0A4V3AUS0_9BURK</name>
<feature type="transmembrane region" description="Helical" evidence="1">
    <location>
        <begin position="25"/>
        <end position="45"/>
    </location>
</feature>
<comment type="caution">
    <text evidence="2">The sequence shown here is derived from an EMBL/GenBank/DDBJ whole genome shotgun (WGS) entry which is preliminary data.</text>
</comment>
<dbReference type="Proteomes" id="UP000294829">
    <property type="component" value="Unassembled WGS sequence"/>
</dbReference>
<proteinExistence type="predicted"/>
<keyword evidence="3" id="KW-1185">Reference proteome</keyword>
<evidence type="ECO:0000256" key="1">
    <source>
        <dbReference type="SAM" id="Phobius"/>
    </source>
</evidence>
<keyword evidence="1" id="KW-0812">Transmembrane</keyword>
<keyword evidence="1" id="KW-0472">Membrane</keyword>
<organism evidence="2 3">
    <name type="scientific">Sapientia aquatica</name>
    <dbReference type="NCBI Taxonomy" id="1549640"/>
    <lineage>
        <taxon>Bacteria</taxon>
        <taxon>Pseudomonadati</taxon>
        <taxon>Pseudomonadota</taxon>
        <taxon>Betaproteobacteria</taxon>
        <taxon>Burkholderiales</taxon>
        <taxon>Oxalobacteraceae</taxon>
        <taxon>Sapientia</taxon>
    </lineage>
</organism>
<evidence type="ECO:0000313" key="3">
    <source>
        <dbReference type="Proteomes" id="UP000294829"/>
    </source>
</evidence>
<evidence type="ECO:0000313" key="2">
    <source>
        <dbReference type="EMBL" id="TDK65960.1"/>
    </source>
</evidence>
<gene>
    <name evidence="2" type="ORF">E2I14_10215</name>
</gene>
<protein>
    <submittedName>
        <fullName evidence="2">Uncharacterized protein</fullName>
    </submittedName>
</protein>
<keyword evidence="1" id="KW-1133">Transmembrane helix</keyword>
<feature type="transmembrane region" description="Helical" evidence="1">
    <location>
        <begin position="57"/>
        <end position="75"/>
    </location>
</feature>
<reference evidence="2 3" key="1">
    <citation type="submission" date="2019-03" db="EMBL/GenBank/DDBJ databases">
        <title>Sapientia aquatica gen. nov., sp. nov., isolated from a crater lake.</title>
        <authorList>
            <person name="Felfoldi T."/>
            <person name="Szabo A."/>
            <person name="Toth E."/>
            <person name="Schumann P."/>
            <person name="Keki Z."/>
            <person name="Marialigeti K."/>
            <person name="Mathe I."/>
        </authorList>
    </citation>
    <scope>NUCLEOTIDE SEQUENCE [LARGE SCALE GENOMIC DNA]</scope>
    <source>
        <strain evidence="2 3">SA-152</strain>
    </source>
</reference>
<dbReference type="AlphaFoldDB" id="A0A4V3AUS0"/>
<dbReference type="EMBL" id="SMYL01000004">
    <property type="protein sequence ID" value="TDK65960.1"/>
    <property type="molecule type" value="Genomic_DNA"/>
</dbReference>